<keyword evidence="1 4" id="KW-0808">Transferase</keyword>
<keyword evidence="8" id="KW-1185">Reference proteome</keyword>
<dbReference type="PIRSF" id="PIRSF000819">
    <property type="entry name" value="Streptomycin_3-adenylyltransf"/>
    <property type="match status" value="1"/>
</dbReference>
<keyword evidence="2 4" id="KW-0046">Antibiotic resistance</keyword>
<dbReference type="CDD" id="cd05403">
    <property type="entry name" value="NT_KNTase_like"/>
    <property type="match status" value="1"/>
</dbReference>
<keyword evidence="4" id="KW-0067">ATP-binding</keyword>
<dbReference type="InterPro" id="IPR024172">
    <property type="entry name" value="AadA/Aad9"/>
</dbReference>
<dbReference type="Pfam" id="PF01909">
    <property type="entry name" value="NTP_transf_2"/>
    <property type="match status" value="1"/>
</dbReference>
<accession>A0ABR8RA06</accession>
<reference evidence="7 8" key="1">
    <citation type="submission" date="2020-08" db="EMBL/GenBank/DDBJ databases">
        <title>A Genomic Blueprint of the Chicken Gut Microbiome.</title>
        <authorList>
            <person name="Gilroy R."/>
            <person name="Ravi A."/>
            <person name="Getino M."/>
            <person name="Pursley I."/>
            <person name="Horton D.L."/>
            <person name="Alikhan N.-F."/>
            <person name="Baker D."/>
            <person name="Gharbi K."/>
            <person name="Hall N."/>
            <person name="Watson M."/>
            <person name="Adriaenssens E.M."/>
            <person name="Foster-Nyarko E."/>
            <person name="Jarju S."/>
            <person name="Secka A."/>
            <person name="Antonio M."/>
            <person name="Oren A."/>
            <person name="Chaudhuri R."/>
            <person name="La Ragione R.M."/>
            <person name="Hildebrand F."/>
            <person name="Pallen M.J."/>
        </authorList>
    </citation>
    <scope>NUCLEOTIDE SEQUENCE [LARGE SCALE GENOMIC DNA]</scope>
    <source>
        <strain evidence="7 8">Sa2BUA9</strain>
    </source>
</reference>
<protein>
    <recommendedName>
        <fullName evidence="4">Spectinomycin 9-adenylyltransferase</fullName>
    </recommendedName>
</protein>
<name>A0ABR8RA06_9BACI</name>
<dbReference type="RefSeq" id="WP_151109598.1">
    <property type="nucleotide sequence ID" value="NZ_JACSQO010000004.1"/>
</dbReference>
<organism evidence="7 8">
    <name type="scientific">Psychrobacillus faecigallinarum</name>
    <dbReference type="NCBI Taxonomy" id="2762235"/>
    <lineage>
        <taxon>Bacteria</taxon>
        <taxon>Bacillati</taxon>
        <taxon>Bacillota</taxon>
        <taxon>Bacilli</taxon>
        <taxon>Bacillales</taxon>
        <taxon>Bacillaceae</taxon>
        <taxon>Psychrobacillus</taxon>
    </lineage>
</organism>
<dbReference type="InterPro" id="IPR025184">
    <property type="entry name" value="AadA_C"/>
</dbReference>
<dbReference type="Gene3D" id="3.30.460.10">
    <property type="entry name" value="Beta Polymerase, domain 2"/>
    <property type="match status" value="1"/>
</dbReference>
<evidence type="ECO:0000259" key="6">
    <source>
        <dbReference type="Pfam" id="PF13427"/>
    </source>
</evidence>
<feature type="domain" description="Adenylyltransferase AadA C-terminal" evidence="6">
    <location>
        <begin position="152"/>
        <end position="248"/>
    </location>
</feature>
<comment type="caution">
    <text evidence="7">The sequence shown here is derived from an EMBL/GenBank/DDBJ whole genome shotgun (WGS) entry which is preliminary data.</text>
</comment>
<evidence type="ECO:0000256" key="1">
    <source>
        <dbReference type="ARBA" id="ARBA00022679"/>
    </source>
</evidence>
<dbReference type="Pfam" id="PF13427">
    <property type="entry name" value="AadA_C"/>
    <property type="match status" value="1"/>
</dbReference>
<feature type="domain" description="Polymerase nucleotidyl transferase" evidence="5">
    <location>
        <begin position="20"/>
        <end position="94"/>
    </location>
</feature>
<dbReference type="Proteomes" id="UP000640786">
    <property type="component" value="Unassembled WGS sequence"/>
</dbReference>
<dbReference type="InterPro" id="IPR002934">
    <property type="entry name" value="Polymerase_NTP_transf_dom"/>
</dbReference>
<keyword evidence="4" id="KW-0547">Nucleotide-binding</keyword>
<evidence type="ECO:0000313" key="8">
    <source>
        <dbReference type="Proteomes" id="UP000640786"/>
    </source>
</evidence>
<proteinExistence type="predicted"/>
<dbReference type="SUPFAM" id="SSF81301">
    <property type="entry name" value="Nucleotidyltransferase"/>
    <property type="match status" value="1"/>
</dbReference>
<evidence type="ECO:0000256" key="2">
    <source>
        <dbReference type="ARBA" id="ARBA00023251"/>
    </source>
</evidence>
<evidence type="ECO:0000313" key="7">
    <source>
        <dbReference type="EMBL" id="MBD7944634.1"/>
    </source>
</evidence>
<evidence type="ECO:0000259" key="5">
    <source>
        <dbReference type="Pfam" id="PF01909"/>
    </source>
</evidence>
<evidence type="ECO:0000256" key="4">
    <source>
        <dbReference type="PIRNR" id="PIRNR000819"/>
    </source>
</evidence>
<keyword evidence="4" id="KW-0548">Nucleotidyltransferase</keyword>
<dbReference type="InterPro" id="IPR043519">
    <property type="entry name" value="NT_sf"/>
</dbReference>
<sequence>MIWANASENIKAFIIQVIGQIQKIVDENNVGYYLHGSLAIGGFNPSRSDIDILVVTKKALSFQEKLSLTELFLKISNNPYPIEISFMNRSQLENWDYPPSYDYHFSEYWRERYEECSEKWLLGEKVDADLAAHITIVTYKGICLRGEPIKAVFPTVPTIHYTSAILQDYKDCLNDLEIDPVYSILNMLRVYRYLKESTICSKLEAGQWGANSLPEEHKTLVFQAINIYTGKISESNFQSQQLVEFKELIAREVNDLLTQNFQFGIEEAHQLKNS</sequence>
<comment type="catalytic activity">
    <reaction evidence="3 4">
        <text>spectinomycin + ATP = 9-O-adenylylspectinomycin + diphosphate</text>
        <dbReference type="Rhea" id="RHEA:63228"/>
        <dbReference type="ChEBI" id="CHEBI:30616"/>
        <dbReference type="ChEBI" id="CHEBI:33019"/>
        <dbReference type="ChEBI" id="CHEBI:146260"/>
        <dbReference type="ChEBI" id="CHEBI:146261"/>
    </reaction>
</comment>
<dbReference type="EMBL" id="JACSQO010000004">
    <property type="protein sequence ID" value="MBD7944634.1"/>
    <property type="molecule type" value="Genomic_DNA"/>
</dbReference>
<gene>
    <name evidence="7" type="ORF">H9650_10950</name>
</gene>
<evidence type="ECO:0000256" key="3">
    <source>
        <dbReference type="ARBA" id="ARBA00047831"/>
    </source>
</evidence>